<reference evidence="3" key="1">
    <citation type="journal article" date="2019" name="Int. J. Syst. Evol. Microbiol.">
        <title>The Global Catalogue of Microorganisms (GCM) 10K type strain sequencing project: providing services to taxonomists for standard genome sequencing and annotation.</title>
        <authorList>
            <consortium name="The Broad Institute Genomics Platform"/>
            <consortium name="The Broad Institute Genome Sequencing Center for Infectious Disease"/>
            <person name="Wu L."/>
            <person name="Ma J."/>
        </authorList>
    </citation>
    <scope>NUCLEOTIDE SEQUENCE [LARGE SCALE GENOMIC DNA]</scope>
    <source>
        <strain evidence="3">XZYJ18</strain>
    </source>
</reference>
<gene>
    <name evidence="2" type="ORF">ACFO4E_19780</name>
</gene>
<keyword evidence="3" id="KW-1185">Reference proteome</keyword>
<feature type="signal peptide" evidence="1">
    <location>
        <begin position="1"/>
        <end position="25"/>
    </location>
</feature>
<evidence type="ECO:0000256" key="1">
    <source>
        <dbReference type="SAM" id="SignalP"/>
    </source>
</evidence>
<keyword evidence="1" id="KW-0732">Signal</keyword>
<feature type="chain" id="PRO_5045809856" evidence="1">
    <location>
        <begin position="26"/>
        <end position="80"/>
    </location>
</feature>
<accession>A0ABV9E1M1</accession>
<dbReference type="RefSeq" id="WP_378576941.1">
    <property type="nucleotide sequence ID" value="NZ_JBHSFQ010000021.1"/>
</dbReference>
<protein>
    <submittedName>
        <fullName evidence="2">Uncharacterized protein</fullName>
    </submittedName>
</protein>
<evidence type="ECO:0000313" key="3">
    <source>
        <dbReference type="Proteomes" id="UP001595923"/>
    </source>
</evidence>
<evidence type="ECO:0000313" key="2">
    <source>
        <dbReference type="EMBL" id="MFC4564105.1"/>
    </source>
</evidence>
<dbReference type="EMBL" id="JBHSFQ010000021">
    <property type="protein sequence ID" value="MFC4564105.1"/>
    <property type="molecule type" value="Genomic_DNA"/>
</dbReference>
<sequence>MRPIATALAAIAAAGMCAGAGPASAAERDVAANPAPDAGCIDRSVMPASKISLMSRPIIGTAKGTLTALPACDGPAPSAG</sequence>
<name>A0ABV9E1M1_9ACTN</name>
<proteinExistence type="predicted"/>
<comment type="caution">
    <text evidence="2">The sequence shown here is derived from an EMBL/GenBank/DDBJ whole genome shotgun (WGS) entry which is preliminary data.</text>
</comment>
<organism evidence="2 3">
    <name type="scientific">Nocardiopsis mangrovi</name>
    <dbReference type="NCBI Taxonomy" id="1179818"/>
    <lineage>
        <taxon>Bacteria</taxon>
        <taxon>Bacillati</taxon>
        <taxon>Actinomycetota</taxon>
        <taxon>Actinomycetes</taxon>
        <taxon>Streptosporangiales</taxon>
        <taxon>Nocardiopsidaceae</taxon>
        <taxon>Nocardiopsis</taxon>
    </lineage>
</organism>
<dbReference type="Proteomes" id="UP001595923">
    <property type="component" value="Unassembled WGS sequence"/>
</dbReference>